<evidence type="ECO:0000256" key="1">
    <source>
        <dbReference type="SAM" id="Coils"/>
    </source>
</evidence>
<reference evidence="2" key="1">
    <citation type="submission" date="2022-03" db="EMBL/GenBank/DDBJ databases">
        <authorList>
            <person name="Hettiarachchi G."/>
        </authorList>
    </citation>
    <scope>NUCLEOTIDE SEQUENCE</scope>
    <source>
        <strain evidence="2">LMG 32447</strain>
    </source>
</reference>
<dbReference type="EMBL" id="CAKOEU010000004">
    <property type="protein sequence ID" value="CAH1854670.1"/>
    <property type="molecule type" value="Genomic_DNA"/>
</dbReference>
<keyword evidence="3" id="KW-1185">Reference proteome</keyword>
<dbReference type="RefSeq" id="WP_248706305.1">
    <property type="nucleotide sequence ID" value="NZ_CAKOEU010000004.1"/>
</dbReference>
<name>A0ABM9D423_9LACO</name>
<evidence type="ECO:0000313" key="3">
    <source>
        <dbReference type="Proteomes" id="UP000838102"/>
    </source>
</evidence>
<feature type="coiled-coil region" evidence="1">
    <location>
        <begin position="307"/>
        <end position="364"/>
    </location>
</feature>
<dbReference type="InterPro" id="IPR009319">
    <property type="entry name" value="Phage_A118_VSP1"/>
</dbReference>
<evidence type="ECO:0008006" key="4">
    <source>
        <dbReference type="Google" id="ProtNLM"/>
    </source>
</evidence>
<dbReference type="Proteomes" id="UP000838102">
    <property type="component" value="Unassembled WGS sequence"/>
</dbReference>
<keyword evidence="1" id="KW-0175">Coiled coil</keyword>
<protein>
    <recommendedName>
        <fullName evidence="4">Minor capsid protein</fullName>
    </recommendedName>
</protein>
<sequence>MITHDSLNNDANRIVDEFSLLEQMIFKTIINRLQDIDISNYDADNILDWQVRQLSNAGMLNSEVIKLVAKQAGKSINEVSKVLTNNGIKIVDDVDGQLSKITGDETPMSEDAKNIIHSVARQAHDDLSNVVNQSLLTRNDSQNAAVKVYQDIVTKSTLAVTTGIKTPERALFDNIYQWVAKGLPTNLVDSSGRRWSLETYSRLVIGNTAHQTFNDLRLKRMNDYGVGQALMSSHHASREACAYIQGHVVNIVSVGSPNYDDSFDSIYNHGYGTPAGTQGANCHHTLTPFDPEANTVPDSGDIPNPDKALANAQVQAKQRQIERAIRASKKKLAVAQELDDTDMITRIKSQIANQQANIRKLIDENSWLGRDYSREKVVTI</sequence>
<dbReference type="Pfam" id="PF06152">
    <property type="entry name" value="Phage_min_cap2"/>
    <property type="match status" value="1"/>
</dbReference>
<organism evidence="2 3">
    <name type="scientific">Convivina praedatoris</name>
    <dbReference type="NCBI Taxonomy" id="2880963"/>
    <lineage>
        <taxon>Bacteria</taxon>
        <taxon>Bacillati</taxon>
        <taxon>Bacillota</taxon>
        <taxon>Bacilli</taxon>
        <taxon>Lactobacillales</taxon>
        <taxon>Lactobacillaceae</taxon>
        <taxon>Convivina</taxon>
    </lineage>
</organism>
<comment type="caution">
    <text evidence="2">The sequence shown here is derived from an EMBL/GenBank/DDBJ whole genome shotgun (WGS) entry which is preliminary data.</text>
</comment>
<accession>A0ABM9D423</accession>
<evidence type="ECO:0000313" key="2">
    <source>
        <dbReference type="EMBL" id="CAH1854670.1"/>
    </source>
</evidence>
<gene>
    <name evidence="2" type="ORF">LMG032447_00905</name>
</gene>
<proteinExistence type="predicted"/>